<organism evidence="2 3">
    <name type="scientific">Tilletia indica</name>
    <dbReference type="NCBI Taxonomy" id="43049"/>
    <lineage>
        <taxon>Eukaryota</taxon>
        <taxon>Fungi</taxon>
        <taxon>Dikarya</taxon>
        <taxon>Basidiomycota</taxon>
        <taxon>Ustilaginomycotina</taxon>
        <taxon>Exobasidiomycetes</taxon>
        <taxon>Tilletiales</taxon>
        <taxon>Tilletiaceae</taxon>
        <taxon>Tilletia</taxon>
    </lineage>
</organism>
<name>A0A8T8TEN4_9BASI</name>
<feature type="region of interest" description="Disordered" evidence="1">
    <location>
        <begin position="67"/>
        <end position="87"/>
    </location>
</feature>
<reference evidence="2" key="1">
    <citation type="submission" date="2016-04" db="EMBL/GenBank/DDBJ databases">
        <authorList>
            <person name="Nguyen H.D."/>
            <person name="Samba Siva P."/>
            <person name="Cullis J."/>
            <person name="Levesque C.A."/>
            <person name="Hambleton S."/>
        </authorList>
    </citation>
    <scope>NUCLEOTIDE SEQUENCE</scope>
    <source>
        <strain evidence="2">DAOMC 236416</strain>
    </source>
</reference>
<feature type="region of interest" description="Disordered" evidence="1">
    <location>
        <begin position="103"/>
        <end position="134"/>
    </location>
</feature>
<accession>A0A8T8TEN4</accession>
<feature type="compositionally biased region" description="Pro residues" evidence="1">
    <location>
        <begin position="116"/>
        <end position="126"/>
    </location>
</feature>
<feature type="compositionally biased region" description="Polar residues" evidence="1">
    <location>
        <begin position="103"/>
        <end position="113"/>
    </location>
</feature>
<keyword evidence="3" id="KW-1185">Reference proteome</keyword>
<reference evidence="2" key="2">
    <citation type="journal article" date="2019" name="IMA Fungus">
        <title>Genome sequencing and comparison of five Tilletia species to identify candidate genes for the detection of regulated species infecting wheat.</title>
        <authorList>
            <person name="Nguyen H.D.T."/>
            <person name="Sultana T."/>
            <person name="Kesanakurti P."/>
            <person name="Hambleton S."/>
        </authorList>
    </citation>
    <scope>NUCLEOTIDE SEQUENCE</scope>
    <source>
        <strain evidence="2">DAOMC 236416</strain>
    </source>
</reference>
<protein>
    <submittedName>
        <fullName evidence="2">Uncharacterized protein</fullName>
    </submittedName>
</protein>
<dbReference type="Proteomes" id="UP000077521">
    <property type="component" value="Unassembled WGS sequence"/>
</dbReference>
<evidence type="ECO:0000313" key="2">
    <source>
        <dbReference type="EMBL" id="KAE8259394.1"/>
    </source>
</evidence>
<dbReference type="EMBL" id="LWDF02000038">
    <property type="protein sequence ID" value="KAE8259394.1"/>
    <property type="molecule type" value="Genomic_DNA"/>
</dbReference>
<sequence length="742" mass="80758">MPAISNIVRDLPSFTHTPNSDIANIPGTFDSHHLDIPPTHTFADHGSTTTPFDGLVFIPFHQLSDGAGPTPLSQMPGIQKSRSIQEDDMPLSEQDLRDMIQENSPLSSRQNIDTPVPNPDRSPIPRSPDENHPALVLLGNNDLKAARSLQESHPGLVILANPELAGRSSGDAHPGLILLSGADALNARSIGVEESQTHSPKEPPQPKFVSAHSGDMPITHNLPLDESQPLFFLLSDSDAPKTRSTEEVEDAHPHLILLNAADALKSRSFEEGHPALVVINPEELSALHQAQARDIGSEFEYQELGRRAWWKTLLKDAGMVASLILRRDGAPEATTAAQLTASDLEALQSSLGRRQFSNVDLLQRQDGTSAAAASTPEARNLLGDASWVLMGGNMLGSSFTSAGPLYLTSIFALSSPHPSFHPISTSMKSTSAVVLSTVLLFSVTTLSAAQPVPVSSSQEERTLHSLEDLLKTSTSTDEVLALRHLLSESDGLETRGDAALNSRNFLSGITKFLMKNKKTALIGAGLLGIMQAINRRDDEMLSDSEHFSRSIMMDPTMMPRVSERSLPANVDDSSKDGHPVHRPRYPYRIVFDGDDVYHSHHSHSHHKECNCPFCSKPLIDRLPALPAPATQNRRPIFLMPDEPVSHKPGADSVLKTERFDEPTYSKPFAHRQVKLPSNDVAHPILVLNQRRPANEDMSSTMARRGNLEERGPMMDLINAGTIVYAVTSVGTKGVKAVLKSVF</sequence>
<comment type="caution">
    <text evidence="2">The sequence shown here is derived from an EMBL/GenBank/DDBJ whole genome shotgun (WGS) entry which is preliminary data.</text>
</comment>
<evidence type="ECO:0000256" key="1">
    <source>
        <dbReference type="SAM" id="MobiDB-lite"/>
    </source>
</evidence>
<proteinExistence type="predicted"/>
<evidence type="ECO:0000313" key="3">
    <source>
        <dbReference type="Proteomes" id="UP000077521"/>
    </source>
</evidence>
<dbReference type="AlphaFoldDB" id="A0A8T8TEN4"/>
<gene>
    <name evidence="2" type="ORF">A4X13_0g1060</name>
</gene>